<dbReference type="RefSeq" id="WP_229835790.1">
    <property type="nucleotide sequence ID" value="NZ_BMPI01000024.1"/>
</dbReference>
<evidence type="ECO:0000259" key="1">
    <source>
        <dbReference type="PROSITE" id="PS50022"/>
    </source>
</evidence>
<evidence type="ECO:0000313" key="2">
    <source>
        <dbReference type="EMBL" id="GGM41455.1"/>
    </source>
</evidence>
<dbReference type="Pfam" id="PF00754">
    <property type="entry name" value="F5_F8_type_C"/>
    <property type="match status" value="1"/>
</dbReference>
<sequence length="477" mass="51053">MRTETRTTARPRLRRVLAPLAVTTTVVASVVVGALQLTAADAATGTLLSQGRPALASSTELGETPAAAAVDGNNATRWGSQWSDPQWLRVDLGSTATISQVVLQWEAAYAKAFQIQTSPDGNAWTTIYTTTTGNGGTQTLDVNGSGRYVRMYGTQRGTGYGYSLFEFKVYGTSGTQPTPTGGAGYVPANPQVTGVVPSTATPPPTNPPTTHHEFQANCSVSRSNLNDDPIVFFGLPGASHSHTFMGNTTTNANTTLQSLQAGGTACITPGDKSAYWMPTLYNGDTAVQPTGPQVIYYKSGVIDYRSVRPFPPGLRYVVGSPSSTLDEFRNHPGAVEGFECGDLTKQWDIPANCVAGSQLNVRFQAPSCWDGKYLDTPDHKSHMAYPVVGVCPSSHPVAVPMIEFKMAWPVSGNMANVHFSSGRGYSFHYDFYNAWDVPTLAALSNHCINGGLQCNPRGFDQYKPERGAALNENYVLP</sequence>
<dbReference type="InterPro" id="IPR000421">
    <property type="entry name" value="FA58C"/>
</dbReference>
<dbReference type="SUPFAM" id="SSF49785">
    <property type="entry name" value="Galactose-binding domain-like"/>
    <property type="match status" value="1"/>
</dbReference>
<gene>
    <name evidence="2" type="ORF">GCM10007977_048560</name>
</gene>
<proteinExistence type="predicted"/>
<accession>A0A917TXT6</accession>
<keyword evidence="3" id="KW-1185">Reference proteome</keyword>
<reference evidence="2" key="1">
    <citation type="journal article" date="2014" name="Int. J. Syst. Evol. Microbiol.">
        <title>Complete genome sequence of Corynebacterium casei LMG S-19264T (=DSM 44701T), isolated from a smear-ripened cheese.</title>
        <authorList>
            <consortium name="US DOE Joint Genome Institute (JGI-PGF)"/>
            <person name="Walter F."/>
            <person name="Albersmeier A."/>
            <person name="Kalinowski J."/>
            <person name="Ruckert C."/>
        </authorList>
    </citation>
    <scope>NUCLEOTIDE SEQUENCE</scope>
    <source>
        <strain evidence="2">JCM 19831</strain>
    </source>
</reference>
<dbReference type="InterPro" id="IPR008979">
    <property type="entry name" value="Galactose-bd-like_sf"/>
</dbReference>
<dbReference type="PANTHER" id="PTHR43662">
    <property type="match status" value="1"/>
</dbReference>
<reference evidence="2" key="2">
    <citation type="submission" date="2020-09" db="EMBL/GenBank/DDBJ databases">
        <authorList>
            <person name="Sun Q."/>
            <person name="Ohkuma M."/>
        </authorList>
    </citation>
    <scope>NUCLEOTIDE SEQUENCE</scope>
    <source>
        <strain evidence="2">JCM 19831</strain>
    </source>
</reference>
<comment type="caution">
    <text evidence="2">The sequence shown here is derived from an EMBL/GenBank/DDBJ whole genome shotgun (WGS) entry which is preliminary data.</text>
</comment>
<dbReference type="Gene3D" id="2.60.120.260">
    <property type="entry name" value="Galactose-binding domain-like"/>
    <property type="match status" value="1"/>
</dbReference>
<dbReference type="Proteomes" id="UP000642070">
    <property type="component" value="Unassembled WGS sequence"/>
</dbReference>
<organism evidence="2 3">
    <name type="scientific">Dactylosporangium sucinum</name>
    <dbReference type="NCBI Taxonomy" id="1424081"/>
    <lineage>
        <taxon>Bacteria</taxon>
        <taxon>Bacillati</taxon>
        <taxon>Actinomycetota</taxon>
        <taxon>Actinomycetes</taxon>
        <taxon>Micromonosporales</taxon>
        <taxon>Micromonosporaceae</taxon>
        <taxon>Dactylosporangium</taxon>
    </lineage>
</organism>
<name>A0A917TXT6_9ACTN</name>
<dbReference type="Pfam" id="PF09362">
    <property type="entry name" value="DUF1996"/>
    <property type="match status" value="1"/>
</dbReference>
<dbReference type="PANTHER" id="PTHR43662:SF3">
    <property type="entry name" value="DOMAIN PROTEIN, PUTATIVE (AFU_ORTHOLOGUE AFUA_6G11970)-RELATED"/>
    <property type="match status" value="1"/>
</dbReference>
<dbReference type="InterPro" id="IPR018535">
    <property type="entry name" value="DUF1996"/>
</dbReference>
<dbReference type="PROSITE" id="PS50022">
    <property type="entry name" value="FA58C_3"/>
    <property type="match status" value="1"/>
</dbReference>
<protein>
    <recommendedName>
        <fullName evidence="1">F5/8 type C domain-containing protein</fullName>
    </recommendedName>
</protein>
<dbReference type="AlphaFoldDB" id="A0A917TXT6"/>
<evidence type="ECO:0000313" key="3">
    <source>
        <dbReference type="Proteomes" id="UP000642070"/>
    </source>
</evidence>
<dbReference type="EMBL" id="BMPI01000024">
    <property type="protein sequence ID" value="GGM41455.1"/>
    <property type="molecule type" value="Genomic_DNA"/>
</dbReference>
<feature type="domain" description="F5/8 type C" evidence="1">
    <location>
        <begin position="32"/>
        <end position="172"/>
    </location>
</feature>